<dbReference type="CDD" id="cd07576">
    <property type="entry name" value="R-amidase_like"/>
    <property type="match status" value="1"/>
</dbReference>
<feature type="compositionally biased region" description="Basic residues" evidence="2">
    <location>
        <begin position="14"/>
        <end position="26"/>
    </location>
</feature>
<feature type="domain" description="CN hydrolase" evidence="3">
    <location>
        <begin position="34"/>
        <end position="291"/>
    </location>
</feature>
<evidence type="ECO:0000256" key="2">
    <source>
        <dbReference type="SAM" id="MobiDB-lite"/>
    </source>
</evidence>
<comment type="similarity">
    <text evidence="1">Belongs to the carbon-nitrogen hydrolase superfamily. NIT1/NIT2 family.</text>
</comment>
<dbReference type="InterPro" id="IPR036526">
    <property type="entry name" value="C-N_Hydrolase_sf"/>
</dbReference>
<dbReference type="PROSITE" id="PS50263">
    <property type="entry name" value="CN_HYDROLASE"/>
    <property type="match status" value="1"/>
</dbReference>
<dbReference type="Pfam" id="PF00795">
    <property type="entry name" value="CN_hydrolase"/>
    <property type="match status" value="1"/>
</dbReference>
<reference evidence="4 5" key="1">
    <citation type="submission" date="2024-06" db="EMBL/GenBank/DDBJ databases">
        <title>Sorghum-associated microbial communities from plants grown in Nebraska, USA.</title>
        <authorList>
            <person name="Schachtman D."/>
        </authorList>
    </citation>
    <scope>NUCLEOTIDE SEQUENCE [LARGE SCALE GENOMIC DNA]</scope>
    <source>
        <strain evidence="4 5">3552</strain>
    </source>
</reference>
<proteinExistence type="inferred from homology"/>
<evidence type="ECO:0000313" key="5">
    <source>
        <dbReference type="Proteomes" id="UP001549307"/>
    </source>
</evidence>
<evidence type="ECO:0000313" key="4">
    <source>
        <dbReference type="EMBL" id="MET4540812.1"/>
    </source>
</evidence>
<gene>
    <name evidence="4" type="ORF">ABIE37_002600</name>
</gene>
<dbReference type="InterPro" id="IPR003010">
    <property type="entry name" value="C-N_Hydrolase"/>
</dbReference>
<comment type="caution">
    <text evidence="4">The sequence shown here is derived from an EMBL/GenBank/DDBJ whole genome shotgun (WGS) entry which is preliminary data.</text>
</comment>
<dbReference type="SUPFAM" id="SSF56317">
    <property type="entry name" value="Carbon-nitrogen hydrolase"/>
    <property type="match status" value="1"/>
</dbReference>
<dbReference type="EMBL" id="JBEPSN010000006">
    <property type="protein sequence ID" value="MET4540812.1"/>
    <property type="molecule type" value="Genomic_DNA"/>
</dbReference>
<dbReference type="PANTHER" id="PTHR23088">
    <property type="entry name" value="NITRILASE-RELATED"/>
    <property type="match status" value="1"/>
</dbReference>
<dbReference type="GO" id="GO:0047588">
    <property type="term" value="F:5-aminopentanamidase activity"/>
    <property type="evidence" value="ECO:0007669"/>
    <property type="project" value="UniProtKB-EC"/>
</dbReference>
<feature type="region of interest" description="Disordered" evidence="2">
    <location>
        <begin position="1"/>
        <end position="26"/>
    </location>
</feature>
<evidence type="ECO:0000256" key="1">
    <source>
        <dbReference type="ARBA" id="ARBA00010613"/>
    </source>
</evidence>
<keyword evidence="4" id="KW-0378">Hydrolase</keyword>
<sequence length="319" mass="34171">MPHPMDGSRAYAGTKKRPGARVRRNQAKTQVVKMLLSVLQANASVMDVDANLRTIDDAAQRAAQAGAGVLLTPELFPVGYAPLRLHAELDPATLPGIRERLADIARRHSIGLVYSLPAVSHHADVSPHQAAHDDGAQPAAVANRWHITATLLDATGAEVLNYAKVHLFGAEEHKAFVAAQEPPAVVDFHGIRTSMLICYDVEFPEAVRAAATRGAELLLVPTALSAGFDNVPQVLIRARALESQLNVAYANHSGHEDVYTFLGGSVVAGPDGSLLAAAGESPTLLFAEVGTGTVKAARDEVPYLRERRPALYKQWEQRS</sequence>
<organism evidence="4 5">
    <name type="scientific">Arthrobacter bambusae</name>
    <dbReference type="NCBI Taxonomy" id="1338426"/>
    <lineage>
        <taxon>Bacteria</taxon>
        <taxon>Bacillati</taxon>
        <taxon>Actinomycetota</taxon>
        <taxon>Actinomycetes</taxon>
        <taxon>Micrococcales</taxon>
        <taxon>Micrococcaceae</taxon>
        <taxon>Arthrobacter</taxon>
    </lineage>
</organism>
<dbReference type="PANTHER" id="PTHR23088:SF27">
    <property type="entry name" value="DEAMINATED GLUTATHIONE AMIDASE"/>
    <property type="match status" value="1"/>
</dbReference>
<dbReference type="Proteomes" id="UP001549307">
    <property type="component" value="Unassembled WGS sequence"/>
</dbReference>
<protein>
    <submittedName>
        <fullName evidence="4">Amidohydrolase</fullName>
        <ecNumber evidence="4">3.5.1.30</ecNumber>
    </submittedName>
</protein>
<accession>A0ABV2P819</accession>
<dbReference type="InterPro" id="IPR044083">
    <property type="entry name" value="RamA-like"/>
</dbReference>
<dbReference type="EC" id="3.5.1.30" evidence="4"/>
<dbReference type="Gene3D" id="3.60.110.10">
    <property type="entry name" value="Carbon-nitrogen hydrolase"/>
    <property type="match status" value="1"/>
</dbReference>
<keyword evidence="5" id="KW-1185">Reference proteome</keyword>
<name>A0ABV2P819_9MICC</name>
<evidence type="ECO:0000259" key="3">
    <source>
        <dbReference type="PROSITE" id="PS50263"/>
    </source>
</evidence>